<dbReference type="InterPro" id="IPR034660">
    <property type="entry name" value="DinB/YfiT-like"/>
</dbReference>
<feature type="domain" description="Mycothiol-dependent maleylpyruvate isomerase metal-binding" evidence="1">
    <location>
        <begin position="9"/>
        <end position="135"/>
    </location>
</feature>
<evidence type="ECO:0000313" key="3">
    <source>
        <dbReference type="Proteomes" id="UP000400924"/>
    </source>
</evidence>
<accession>A0A5N8XLQ9</accession>
<dbReference type="InterPro" id="IPR017517">
    <property type="entry name" value="Maleyloyr_isom"/>
</dbReference>
<dbReference type="Gene3D" id="1.20.120.450">
    <property type="entry name" value="dinb family like domain"/>
    <property type="match status" value="1"/>
</dbReference>
<gene>
    <name evidence="2" type="ORF">FNH08_23210</name>
</gene>
<dbReference type="SUPFAM" id="SSF109854">
    <property type="entry name" value="DinB/YfiT-like putative metalloenzymes"/>
    <property type="match status" value="1"/>
</dbReference>
<sequence length="199" mass="21131">MQLRNVMARASEAAVGVVRGIRPDDLDLRTPCPEMTVGALVNHLFHWTGVLGQAAAVKQPPQDLPGRTAKERDLIAEPGWAEAFAARSAATADAWSDPRAWAGETSLTGGGGAMPAPFVGGIVLGEWLLHGWDLAVATGQRLPVDDELAAALYEDVAGRAEMARQYKVFGPEVEVPATAPPFDRALGLAGRDPSWKRSD</sequence>
<dbReference type="Proteomes" id="UP000400924">
    <property type="component" value="Unassembled WGS sequence"/>
</dbReference>
<dbReference type="InterPro" id="IPR024344">
    <property type="entry name" value="MDMPI_metal-binding"/>
</dbReference>
<protein>
    <submittedName>
        <fullName evidence="2">TIGR03086 family protein</fullName>
    </submittedName>
</protein>
<evidence type="ECO:0000313" key="2">
    <source>
        <dbReference type="EMBL" id="MPY59968.1"/>
    </source>
</evidence>
<dbReference type="NCBIfam" id="TIGR03083">
    <property type="entry name" value="maleylpyruvate isomerase family mycothiol-dependent enzyme"/>
    <property type="match status" value="1"/>
</dbReference>
<dbReference type="AlphaFoldDB" id="A0A5N8XLQ9"/>
<evidence type="ECO:0000259" key="1">
    <source>
        <dbReference type="Pfam" id="PF11716"/>
    </source>
</evidence>
<reference evidence="2 3" key="1">
    <citation type="submission" date="2019-07" db="EMBL/GenBank/DDBJ databases">
        <title>New species of Amycolatopsis and Streptomyces.</title>
        <authorList>
            <person name="Duangmal K."/>
            <person name="Teo W.F.A."/>
            <person name="Lipun K."/>
        </authorList>
    </citation>
    <scope>NUCLEOTIDE SEQUENCE [LARGE SCALE GENOMIC DNA]</scope>
    <source>
        <strain evidence="2 3">NBRC 106415</strain>
    </source>
</reference>
<dbReference type="GO" id="GO:0046872">
    <property type="term" value="F:metal ion binding"/>
    <property type="evidence" value="ECO:0007669"/>
    <property type="project" value="InterPro"/>
</dbReference>
<dbReference type="Pfam" id="PF11716">
    <property type="entry name" value="MDMPI_N"/>
    <property type="match status" value="1"/>
</dbReference>
<dbReference type="OrthoDB" id="5185819at2"/>
<organism evidence="2 3">
    <name type="scientific">Streptomyces spongiae</name>
    <dbReference type="NCBI Taxonomy" id="565072"/>
    <lineage>
        <taxon>Bacteria</taxon>
        <taxon>Bacillati</taxon>
        <taxon>Actinomycetota</taxon>
        <taxon>Actinomycetes</taxon>
        <taxon>Kitasatosporales</taxon>
        <taxon>Streptomycetaceae</taxon>
        <taxon>Streptomyces</taxon>
    </lineage>
</organism>
<dbReference type="RefSeq" id="WP_152773453.1">
    <property type="nucleotide sequence ID" value="NZ_VJZC01000175.1"/>
</dbReference>
<dbReference type="EMBL" id="VJZC01000175">
    <property type="protein sequence ID" value="MPY59968.1"/>
    <property type="molecule type" value="Genomic_DNA"/>
</dbReference>
<keyword evidence="3" id="KW-1185">Reference proteome</keyword>
<comment type="caution">
    <text evidence="2">The sequence shown here is derived from an EMBL/GenBank/DDBJ whole genome shotgun (WGS) entry which is preliminary data.</text>
</comment>
<proteinExistence type="predicted"/>
<dbReference type="NCBIfam" id="TIGR03086">
    <property type="entry name" value="TIGR03086 family metal-binding protein"/>
    <property type="match status" value="1"/>
</dbReference>
<name>A0A5N8XLQ9_9ACTN</name>
<dbReference type="InterPro" id="IPR017520">
    <property type="entry name" value="CHP03086"/>
</dbReference>